<dbReference type="RefSeq" id="WP_010757678.1">
    <property type="nucleotide sequence ID" value="NZ_ASWD01000001.1"/>
</dbReference>
<sequence>MSTTEEKGRNSIKLQSVKAFLKGQFQLMYSIIKERRSEKAKFHPQLCIPILLKAEVLRA</sequence>
<accession>R2SYI0</accession>
<comment type="caution">
    <text evidence="1">The sequence shown here is derived from an EMBL/GenBank/DDBJ whole genome shotgun (WGS) entry which is preliminary data.</text>
</comment>
<dbReference type="Proteomes" id="UP000013782">
    <property type="component" value="Unassembled WGS sequence"/>
</dbReference>
<gene>
    <name evidence="1" type="ORF">UAU_02691</name>
</gene>
<organism evidence="1 2">
    <name type="scientific">Enterococcus pallens ATCC BAA-351</name>
    <dbReference type="NCBI Taxonomy" id="1158607"/>
    <lineage>
        <taxon>Bacteria</taxon>
        <taxon>Bacillati</taxon>
        <taxon>Bacillota</taxon>
        <taxon>Bacilli</taxon>
        <taxon>Lactobacillales</taxon>
        <taxon>Enterococcaceae</taxon>
        <taxon>Enterococcus</taxon>
    </lineage>
</organism>
<name>R2SYI0_9ENTE</name>
<protein>
    <submittedName>
        <fullName evidence="1">Uncharacterized protein</fullName>
    </submittedName>
</protein>
<evidence type="ECO:0000313" key="2">
    <source>
        <dbReference type="Proteomes" id="UP000013782"/>
    </source>
</evidence>
<dbReference type="HOGENOM" id="CLU_2953336_0_0_9"/>
<dbReference type="AlphaFoldDB" id="R2SYI0"/>
<evidence type="ECO:0000313" key="1">
    <source>
        <dbReference type="EMBL" id="EOH93049.1"/>
    </source>
</evidence>
<proteinExistence type="predicted"/>
<reference evidence="1 2" key="1">
    <citation type="submission" date="2013-02" db="EMBL/GenBank/DDBJ databases">
        <title>The Genome Sequence of Enterococcus pallens BAA-351.</title>
        <authorList>
            <consortium name="The Broad Institute Genome Sequencing Platform"/>
            <consortium name="The Broad Institute Genome Sequencing Center for Infectious Disease"/>
            <person name="Earl A.M."/>
            <person name="Gilmore M.S."/>
            <person name="Lebreton F."/>
            <person name="Walker B."/>
            <person name="Young S.K."/>
            <person name="Zeng Q."/>
            <person name="Gargeya S."/>
            <person name="Fitzgerald M."/>
            <person name="Haas B."/>
            <person name="Abouelleil A."/>
            <person name="Alvarado L."/>
            <person name="Arachchi H.M."/>
            <person name="Berlin A.M."/>
            <person name="Chapman S.B."/>
            <person name="Dewar J."/>
            <person name="Goldberg J."/>
            <person name="Griggs A."/>
            <person name="Gujja S."/>
            <person name="Hansen M."/>
            <person name="Howarth C."/>
            <person name="Imamovic A."/>
            <person name="Larimer J."/>
            <person name="McCowan C."/>
            <person name="Murphy C."/>
            <person name="Neiman D."/>
            <person name="Pearson M."/>
            <person name="Priest M."/>
            <person name="Roberts A."/>
            <person name="Saif S."/>
            <person name="Shea T."/>
            <person name="Sisk P."/>
            <person name="Sykes S."/>
            <person name="Wortman J."/>
            <person name="Nusbaum C."/>
            <person name="Birren B."/>
        </authorList>
    </citation>
    <scope>NUCLEOTIDE SEQUENCE [LARGE SCALE GENOMIC DNA]</scope>
    <source>
        <strain evidence="1 2">ATCC BAA-351</strain>
    </source>
</reference>
<dbReference type="EMBL" id="AJAQ01000018">
    <property type="protein sequence ID" value="EOH93049.1"/>
    <property type="molecule type" value="Genomic_DNA"/>
</dbReference>
<keyword evidence="2" id="KW-1185">Reference proteome</keyword>